<dbReference type="PROSITE" id="PS51198">
    <property type="entry name" value="UVRD_HELICASE_ATP_BIND"/>
    <property type="match status" value="1"/>
</dbReference>
<evidence type="ECO:0000256" key="12">
    <source>
        <dbReference type="ARBA" id="ARBA00034808"/>
    </source>
</evidence>
<evidence type="ECO:0000256" key="11">
    <source>
        <dbReference type="ARBA" id="ARBA00034617"/>
    </source>
</evidence>
<feature type="coiled-coil region" evidence="15">
    <location>
        <begin position="293"/>
        <end position="320"/>
    </location>
</feature>
<evidence type="ECO:0000256" key="10">
    <source>
        <dbReference type="ARBA" id="ARBA00023235"/>
    </source>
</evidence>
<dbReference type="PROSITE" id="PS51217">
    <property type="entry name" value="UVRD_HELICASE_CTER"/>
    <property type="match status" value="1"/>
</dbReference>
<keyword evidence="1" id="KW-0540">Nuclease</keyword>
<dbReference type="Proteomes" id="UP001529421">
    <property type="component" value="Unassembled WGS sequence"/>
</dbReference>
<evidence type="ECO:0000256" key="15">
    <source>
        <dbReference type="SAM" id="Coils"/>
    </source>
</evidence>
<feature type="domain" description="UvrD-like helicase ATP-binding" evidence="17">
    <location>
        <begin position="6"/>
        <end position="427"/>
    </location>
</feature>
<dbReference type="Pfam" id="PF13361">
    <property type="entry name" value="UvrD_C"/>
    <property type="match status" value="1"/>
</dbReference>
<accession>A0ABT7VAJ3</accession>
<comment type="catalytic activity">
    <reaction evidence="13">
        <text>ATP + H2O = ADP + phosphate + H(+)</text>
        <dbReference type="Rhea" id="RHEA:13065"/>
        <dbReference type="ChEBI" id="CHEBI:15377"/>
        <dbReference type="ChEBI" id="CHEBI:15378"/>
        <dbReference type="ChEBI" id="CHEBI:30616"/>
        <dbReference type="ChEBI" id="CHEBI:43474"/>
        <dbReference type="ChEBI" id="CHEBI:456216"/>
        <dbReference type="EC" id="5.6.2.4"/>
    </reaction>
</comment>
<evidence type="ECO:0000256" key="1">
    <source>
        <dbReference type="ARBA" id="ARBA00022722"/>
    </source>
</evidence>
<keyword evidence="10" id="KW-0413">Isomerase</keyword>
<dbReference type="Gene3D" id="3.40.50.300">
    <property type="entry name" value="P-loop containing nucleotide triphosphate hydrolases"/>
    <property type="match status" value="3"/>
</dbReference>
<evidence type="ECO:0000256" key="6">
    <source>
        <dbReference type="ARBA" id="ARBA00022839"/>
    </source>
</evidence>
<reference evidence="19 20" key="2">
    <citation type="submission" date="2023-06" db="EMBL/GenBank/DDBJ databases">
        <authorList>
            <person name="Zeman M."/>
            <person name="Kubasova T."/>
            <person name="Jahodarova E."/>
            <person name="Nykrynova M."/>
            <person name="Rychlik I."/>
        </authorList>
    </citation>
    <scope>NUCLEOTIDE SEQUENCE [LARGE SCALE GENOMIC DNA]</scope>
    <source>
        <strain evidence="19 20">154_Feed</strain>
    </source>
</reference>
<comment type="catalytic activity">
    <reaction evidence="11">
        <text>Couples ATP hydrolysis with the unwinding of duplex DNA by translocating in the 3'-5' direction.</text>
        <dbReference type="EC" id="5.6.2.4"/>
    </reaction>
</comment>
<feature type="compositionally biased region" description="Low complexity" evidence="16">
    <location>
        <begin position="1047"/>
        <end position="1067"/>
    </location>
</feature>
<keyword evidence="7 14" id="KW-0067">ATP-binding</keyword>
<keyword evidence="9" id="KW-0234">DNA repair</keyword>
<evidence type="ECO:0000259" key="18">
    <source>
        <dbReference type="PROSITE" id="PS51217"/>
    </source>
</evidence>
<keyword evidence="6" id="KW-0269">Exonuclease</keyword>
<dbReference type="InterPro" id="IPR011335">
    <property type="entry name" value="Restrct_endonuc-II-like"/>
</dbReference>
<keyword evidence="20" id="KW-1185">Reference proteome</keyword>
<dbReference type="Gene3D" id="3.90.320.10">
    <property type="match status" value="1"/>
</dbReference>
<reference evidence="20" key="1">
    <citation type="submission" date="2023-06" db="EMBL/GenBank/DDBJ databases">
        <title>Identification and characterization of horizontal gene transfer across gut microbiota members of farm animals based on homology search.</title>
        <authorList>
            <person name="Zeman M."/>
            <person name="Kubasova T."/>
            <person name="Jahodarova E."/>
            <person name="Nykrynova M."/>
            <person name="Rychlik I."/>
        </authorList>
    </citation>
    <scope>NUCLEOTIDE SEQUENCE [LARGE SCALE GENOMIC DNA]</scope>
    <source>
        <strain evidence="20">154_Feed</strain>
    </source>
</reference>
<dbReference type="RefSeq" id="WP_289545617.1">
    <property type="nucleotide sequence ID" value="NZ_JAUDDZ010000012.1"/>
</dbReference>
<evidence type="ECO:0000256" key="4">
    <source>
        <dbReference type="ARBA" id="ARBA00022801"/>
    </source>
</evidence>
<evidence type="ECO:0000256" key="8">
    <source>
        <dbReference type="ARBA" id="ARBA00023125"/>
    </source>
</evidence>
<keyword evidence="8" id="KW-0238">DNA-binding</keyword>
<keyword evidence="15" id="KW-0175">Coiled coil</keyword>
<keyword evidence="2 14" id="KW-0547">Nucleotide-binding</keyword>
<dbReference type="InterPro" id="IPR027417">
    <property type="entry name" value="P-loop_NTPase"/>
</dbReference>
<evidence type="ECO:0000259" key="17">
    <source>
        <dbReference type="PROSITE" id="PS51198"/>
    </source>
</evidence>
<dbReference type="InterPro" id="IPR014016">
    <property type="entry name" value="UvrD-like_ATP-bd"/>
</dbReference>
<dbReference type="InterPro" id="IPR014017">
    <property type="entry name" value="DNA_helicase_UvrD-like_C"/>
</dbReference>
<evidence type="ECO:0000256" key="16">
    <source>
        <dbReference type="SAM" id="MobiDB-lite"/>
    </source>
</evidence>
<dbReference type="Pfam" id="PF00580">
    <property type="entry name" value="UvrD-helicase"/>
    <property type="match status" value="1"/>
</dbReference>
<dbReference type="EMBL" id="JAUDDZ010000012">
    <property type="protein sequence ID" value="MDM8275517.1"/>
    <property type="molecule type" value="Genomic_DNA"/>
</dbReference>
<name>A0ABT7VAJ3_9ACTN</name>
<dbReference type="SUPFAM" id="SSF52980">
    <property type="entry name" value="Restriction endonuclease-like"/>
    <property type="match status" value="1"/>
</dbReference>
<proteinExistence type="predicted"/>
<comment type="caution">
    <text evidence="19">The sequence shown here is derived from an EMBL/GenBank/DDBJ whole genome shotgun (WGS) entry which is preliminary data.</text>
</comment>
<sequence>MAIDLSTLMPQQLEIVKTLDGPLFVSAGAGSGKTFTLTQRILWALSPESGPYVDHLDQVLAITFTKDAAAEIRERVRGALIKAGMEDEALRVDDAWISTIHGMCSRMLRAHALELGLDPEFSVLGDPDELMGQAVERVLARMQEEGALAPRRGILGWFALRGETRPGGSEAGTSVVGIVRRLLELSCSLPRGMEDVHVARGFVDFSGLADACRAYLADVSSAKSKGTQKALALLERVEAIDASAATLPEVVDLLMNLDVPAASGNTKAAAALIKAEAAEVLANAYVALGSGDLDELLLFARNVEAEYRSLKAEQSLLDNDDLLRLAYDALRDHESVRAAYAGMFKLVMIDEFQDTAQQQVDLIDLLAGEGGVHLCTVGDAQQSIYRFRGADVEVFRRKEREISQASQGEGSGAGGRIVRLVKNFRSHADILDYVAQVFDDGRGGIMRDFLDLVPNDGRADGLLARGASRRQAVFVAAKRTEDIRPALAASIARRFRALADAGQPAGGMVLLLGGMTHADTYADAIRAEGLDCVIAGGSVFSQAPEVAAVRALACSLANPVDTARGLAPLLQSPMFALGVQEFLALATAWDPATGETRRRNLDVGIASDEDAPGLDGLELVARARAVLRRAFARVGRDPVARIARDVVNESGWFVRLADRGPEGKAVAANVLKALDALGEAEAELGCAPRRIALAFDRFLAGKEAPGALNEEGGDAVRIMTVHASKGLEFPVVAVAECFSVRGDSSRFRVRRFSDRVDAALLPSRFPSFGLPDGSSVSGDDVEKQFKKVLKWLDGDLAEEVCATGSVAGAFIGMGAENLDLELAERARLLYVAMTRARELLILAMGEKVGSENKVPTLKFDETTDLTGRVLERILPGWPSLAADRLYCEGSQEGDFEFLPLDGFTFAGVPYEGVEKPGAAGGHDGPTSGSDAAGGLPDDDGPMDTFTLVEPARASARTVPAAKPPRVSYSYTSMAAALHGEGEDRVGGLSDREMPGRPVTDAAEMALEEDAAPLVPSSDAQEASPRPPVFEVVAAAVDGEAGDDDAPDAPGRPAGSASEGSSEPSGGAVEDPTALGSAFHAAAQWLIETRRDFVPAARIAALCAYWGVSDAQRARLESALGRWEGSAVRREVMGWPQVRAEVPFFCEGMDEARERFGPYVEGSIDVLCCDPARPGEALVVDYKTGGSASETVEELQAKHELQARVYADALHRAGFADVTLKFVRVEIEDPSRPGEPQVVTYRL</sequence>
<dbReference type="SUPFAM" id="SSF52540">
    <property type="entry name" value="P-loop containing nucleoside triphosphate hydrolases"/>
    <property type="match status" value="1"/>
</dbReference>
<feature type="region of interest" description="Disordered" evidence="16">
    <location>
        <begin position="914"/>
        <end position="944"/>
    </location>
</feature>
<feature type="domain" description="UvrD-like helicase C-terminal" evidence="18">
    <location>
        <begin position="428"/>
        <end position="726"/>
    </location>
</feature>
<evidence type="ECO:0000256" key="3">
    <source>
        <dbReference type="ARBA" id="ARBA00022763"/>
    </source>
</evidence>
<gene>
    <name evidence="19" type="ORF">QUW28_08455</name>
</gene>
<dbReference type="PANTHER" id="PTHR11070:SF2">
    <property type="entry name" value="ATP-DEPENDENT DNA HELICASE SRS2"/>
    <property type="match status" value="1"/>
</dbReference>
<keyword evidence="3" id="KW-0227">DNA damage</keyword>
<dbReference type="InterPro" id="IPR011604">
    <property type="entry name" value="PDDEXK-like_dom_sf"/>
</dbReference>
<dbReference type="EC" id="5.6.2.4" evidence="12"/>
<evidence type="ECO:0000256" key="14">
    <source>
        <dbReference type="PROSITE-ProRule" id="PRU00560"/>
    </source>
</evidence>
<evidence type="ECO:0000256" key="13">
    <source>
        <dbReference type="ARBA" id="ARBA00048988"/>
    </source>
</evidence>
<evidence type="ECO:0000313" key="19">
    <source>
        <dbReference type="EMBL" id="MDM8275517.1"/>
    </source>
</evidence>
<dbReference type="CDD" id="cd17932">
    <property type="entry name" value="DEXQc_UvrD"/>
    <property type="match status" value="1"/>
</dbReference>
<evidence type="ECO:0000256" key="5">
    <source>
        <dbReference type="ARBA" id="ARBA00022806"/>
    </source>
</evidence>
<keyword evidence="4 14" id="KW-0378">Hydrolase</keyword>
<dbReference type="PANTHER" id="PTHR11070">
    <property type="entry name" value="UVRD / RECB / PCRA DNA HELICASE FAMILY MEMBER"/>
    <property type="match status" value="1"/>
</dbReference>
<dbReference type="InterPro" id="IPR038726">
    <property type="entry name" value="PDDEXK_AddAB-type"/>
</dbReference>
<keyword evidence="5 14" id="KW-0347">Helicase</keyword>
<dbReference type="InterPro" id="IPR000212">
    <property type="entry name" value="DNA_helicase_UvrD/REP"/>
</dbReference>
<evidence type="ECO:0000313" key="20">
    <source>
        <dbReference type="Proteomes" id="UP001529421"/>
    </source>
</evidence>
<evidence type="ECO:0000256" key="7">
    <source>
        <dbReference type="ARBA" id="ARBA00022840"/>
    </source>
</evidence>
<protein>
    <recommendedName>
        <fullName evidence="12">DNA 3'-5' helicase</fullName>
        <ecNumber evidence="12">5.6.2.4</ecNumber>
    </recommendedName>
</protein>
<dbReference type="Pfam" id="PF12705">
    <property type="entry name" value="PDDEXK_1"/>
    <property type="match status" value="1"/>
</dbReference>
<feature type="region of interest" description="Disordered" evidence="16">
    <location>
        <begin position="1039"/>
        <end position="1072"/>
    </location>
</feature>
<evidence type="ECO:0000256" key="9">
    <source>
        <dbReference type="ARBA" id="ARBA00023204"/>
    </source>
</evidence>
<organism evidence="19 20">
    <name type="scientific">Enorma phocaeensis</name>
    <dbReference type="NCBI Taxonomy" id="1871019"/>
    <lineage>
        <taxon>Bacteria</taxon>
        <taxon>Bacillati</taxon>
        <taxon>Actinomycetota</taxon>
        <taxon>Coriobacteriia</taxon>
        <taxon>Coriobacteriales</taxon>
        <taxon>Coriobacteriaceae</taxon>
        <taxon>Enorma</taxon>
    </lineage>
</organism>
<feature type="binding site" evidence="14">
    <location>
        <begin position="27"/>
        <end position="34"/>
    </location>
    <ligand>
        <name>ATP</name>
        <dbReference type="ChEBI" id="CHEBI:30616"/>
    </ligand>
</feature>
<evidence type="ECO:0000256" key="2">
    <source>
        <dbReference type="ARBA" id="ARBA00022741"/>
    </source>
</evidence>